<dbReference type="GO" id="GO:0006935">
    <property type="term" value="P:chemotaxis"/>
    <property type="evidence" value="ECO:0007669"/>
    <property type="project" value="InterPro"/>
</dbReference>
<comment type="caution">
    <text evidence="3">The sequence shown here is derived from an EMBL/GenBank/DDBJ whole genome shotgun (WGS) entry which is preliminary data.</text>
</comment>
<reference evidence="3 4" key="1">
    <citation type="submission" date="2020-08" db="EMBL/GenBank/DDBJ databases">
        <title>Genomic Encyclopedia of Type Strains, Phase IV (KMG-IV): sequencing the most valuable type-strain genomes for metagenomic binning, comparative biology and taxonomic classification.</title>
        <authorList>
            <person name="Goeker M."/>
        </authorList>
    </citation>
    <scope>NUCLEOTIDE SEQUENCE [LARGE SCALE GENOMIC DNA]</scope>
    <source>
        <strain evidence="3 4">DSM 19979</strain>
    </source>
</reference>
<dbReference type="EMBL" id="JACIDJ010000003">
    <property type="protein sequence ID" value="MBB3898779.1"/>
    <property type="molecule type" value="Genomic_DNA"/>
</dbReference>
<dbReference type="GO" id="GO:0007165">
    <property type="term" value="P:signal transduction"/>
    <property type="evidence" value="ECO:0007669"/>
    <property type="project" value="InterPro"/>
</dbReference>
<dbReference type="SUPFAM" id="SSF50341">
    <property type="entry name" value="CheW-like"/>
    <property type="match status" value="2"/>
</dbReference>
<evidence type="ECO:0000313" key="3">
    <source>
        <dbReference type="EMBL" id="MBB3898779.1"/>
    </source>
</evidence>
<dbReference type="SMART" id="SM00260">
    <property type="entry name" value="CheW"/>
    <property type="match status" value="1"/>
</dbReference>
<dbReference type="Pfam" id="PF01584">
    <property type="entry name" value="CheW"/>
    <property type="match status" value="1"/>
</dbReference>
<protein>
    <submittedName>
        <fullName evidence="3">Chemotaxis signal transduction protein</fullName>
    </submittedName>
</protein>
<dbReference type="InterPro" id="IPR036061">
    <property type="entry name" value="CheW-like_dom_sf"/>
</dbReference>
<name>A0A840AB49_9PROT</name>
<sequence>MVEPAPLLPLPGGGWCALGGGTAEPVSAPPRPLPAEAAPRPEAAPPAAARRRGTGLEALHLSLSGVALALPSALAEHIHPMPELLPLPGAPPWVRGLALAGGAPILVLDSLALAGGGGAEEAPAWLLALRWQGRRLGLPAARIAAGPAVPALRQFEAWLDGPEARAALALAPPALEEATSRTIPERHLVLFRAGGLRAALPAEAVRAVLAPVRAQSLPGGGGPGGSGFVAPHRGELLPVRDAGLRLGAAPAAHGTATPMIRLALARECLVAVSAIEGVRRVPAADITPLGTGEGLVTGLARVQGENLMLLSPTALAA</sequence>
<feature type="compositionally biased region" description="Low complexity" evidence="1">
    <location>
        <begin position="34"/>
        <end position="48"/>
    </location>
</feature>
<accession>A0A840AB49</accession>
<keyword evidence="4" id="KW-1185">Reference proteome</keyword>
<dbReference type="AlphaFoldDB" id="A0A840AB49"/>
<proteinExistence type="predicted"/>
<dbReference type="PROSITE" id="PS50851">
    <property type="entry name" value="CHEW"/>
    <property type="match status" value="1"/>
</dbReference>
<evidence type="ECO:0000256" key="1">
    <source>
        <dbReference type="SAM" id="MobiDB-lite"/>
    </source>
</evidence>
<feature type="domain" description="CheW-like" evidence="2">
    <location>
        <begin position="185"/>
        <end position="317"/>
    </location>
</feature>
<gene>
    <name evidence="3" type="ORF">GGQ83_002222</name>
</gene>
<feature type="region of interest" description="Disordered" evidence="1">
    <location>
        <begin position="21"/>
        <end position="51"/>
    </location>
</feature>
<dbReference type="Proteomes" id="UP000553193">
    <property type="component" value="Unassembled WGS sequence"/>
</dbReference>
<dbReference type="RefSeq" id="WP_184383911.1">
    <property type="nucleotide sequence ID" value="NZ_JACIDJ010000003.1"/>
</dbReference>
<organism evidence="3 4">
    <name type="scientific">Roseococcus suduntuyensis</name>
    <dbReference type="NCBI Taxonomy" id="455361"/>
    <lineage>
        <taxon>Bacteria</taxon>
        <taxon>Pseudomonadati</taxon>
        <taxon>Pseudomonadota</taxon>
        <taxon>Alphaproteobacteria</taxon>
        <taxon>Acetobacterales</taxon>
        <taxon>Roseomonadaceae</taxon>
        <taxon>Roseococcus</taxon>
    </lineage>
</organism>
<evidence type="ECO:0000259" key="2">
    <source>
        <dbReference type="PROSITE" id="PS50851"/>
    </source>
</evidence>
<evidence type="ECO:0000313" key="4">
    <source>
        <dbReference type="Proteomes" id="UP000553193"/>
    </source>
</evidence>
<dbReference type="InterPro" id="IPR002545">
    <property type="entry name" value="CheW-lke_dom"/>
</dbReference>